<dbReference type="Proteomes" id="UP000293208">
    <property type="component" value="Unassembled WGS sequence"/>
</dbReference>
<evidence type="ECO:0000259" key="1">
    <source>
        <dbReference type="Pfam" id="PF20013"/>
    </source>
</evidence>
<dbReference type="RefSeq" id="WP_129914060.1">
    <property type="nucleotide sequence ID" value="NZ_RYUY01000001.1"/>
</dbReference>
<gene>
    <name evidence="3" type="ORF">PG2001B_0497</name>
</gene>
<protein>
    <submittedName>
        <fullName evidence="3">Uncharacterized protein</fullName>
    </submittedName>
</protein>
<organism evidence="3 4">
    <name type="scientific">Bifidobacterium pseudolongum subsp. globosum</name>
    <dbReference type="NCBI Taxonomy" id="1690"/>
    <lineage>
        <taxon>Bacteria</taxon>
        <taxon>Bacillati</taxon>
        <taxon>Actinomycetota</taxon>
        <taxon>Actinomycetes</taxon>
        <taxon>Bifidobacteriales</taxon>
        <taxon>Bifidobacteriaceae</taxon>
        <taxon>Bifidobacterium</taxon>
    </lineage>
</organism>
<dbReference type="InterPro" id="IPR045402">
    <property type="entry name" value="GAP1-N2"/>
</dbReference>
<reference evidence="3 4" key="1">
    <citation type="submission" date="2018-12" db="EMBL/GenBank/DDBJ databases">
        <title>Unveiling genomic diversity among members of the Bifidobacterium pseudolongum species, a widely distributed gut commensal of the animal kingdom.</title>
        <authorList>
            <person name="Lugli G.A."/>
            <person name="Duranti S."/>
            <person name="Albert K."/>
            <person name="Mancabelli L."/>
            <person name="Napoli S."/>
            <person name="Viappiani A."/>
            <person name="Anzalone R."/>
            <person name="Longhi G."/>
            <person name="Milani C."/>
            <person name="Turroni F."/>
            <person name="Alessandri G."/>
            <person name="Sela D.A."/>
            <person name="Van Sinderen D."/>
            <person name="Ventura M."/>
        </authorList>
    </citation>
    <scope>NUCLEOTIDE SEQUENCE [LARGE SCALE GENOMIC DNA]</scope>
    <source>
        <strain evidence="3 4">2001B</strain>
    </source>
</reference>
<evidence type="ECO:0000259" key="2">
    <source>
        <dbReference type="Pfam" id="PF20014"/>
    </source>
</evidence>
<feature type="domain" description="GTPase-associated protein 1 middle" evidence="2">
    <location>
        <begin position="168"/>
        <end position="259"/>
    </location>
</feature>
<dbReference type="AlphaFoldDB" id="A0A4V1Y5F0"/>
<comment type="caution">
    <text evidence="3">The sequence shown here is derived from an EMBL/GenBank/DDBJ whole genome shotgun (WGS) entry which is preliminary data.</text>
</comment>
<accession>A0A4V1Y5F0</accession>
<dbReference type="InterPro" id="IPR045401">
    <property type="entry name" value="GAP1-M"/>
</dbReference>
<evidence type="ECO:0000313" key="3">
    <source>
        <dbReference type="EMBL" id="RYQ40616.1"/>
    </source>
</evidence>
<dbReference type="Pfam" id="PF20013">
    <property type="entry name" value="GAP1-N2"/>
    <property type="match status" value="1"/>
</dbReference>
<dbReference type="EMBL" id="RYUY01000001">
    <property type="protein sequence ID" value="RYQ40616.1"/>
    <property type="molecule type" value="Genomic_DNA"/>
</dbReference>
<feature type="domain" description="GTPase-associated protein 1 N-terminal" evidence="1">
    <location>
        <begin position="4"/>
        <end position="140"/>
    </location>
</feature>
<dbReference type="Pfam" id="PF20014">
    <property type="entry name" value="GAP1-M"/>
    <property type="match status" value="1"/>
</dbReference>
<evidence type="ECO:0000313" key="4">
    <source>
        <dbReference type="Proteomes" id="UP000293208"/>
    </source>
</evidence>
<proteinExistence type="predicted"/>
<name>A0A4V1Y5F0_9BIFI</name>
<sequence>MMQAEQAIYTSCRQGIDGNASGFQNYSYSPHMHDWIAAGNGIGVMQSYTPPRRDDYPVLPTKDEAQSLYPRRWCFGPLTGPDGLYGMAVCSYIGRDYPEGSVRGGNFISHATALPTVQMDAYPCRFLASPSFLTWMDAETARRDERPALLEPLDIAPSDGITIDKVREFLDEDDHGDTAQLLLESLIADGDDGFSRKILINASEHDFALWIAAMQYALPVRQALTYGFSSYEYDPLRSPFHLIRVVDGMNGSIDSPALSYCDIFDIDAERFPGREYGEGLDGFADFIITMLRYSQDGLDSFHTFLDATSYAALDAQLVTAYDLYRVMMGSHPVTELDAGRIAACGEFALRYCTSSQRAAFARCLMDALTADEHPEAWCAAADDVLVPLVQDNGTLRTVLCNAAVQACADIITDDAGSQRLYRQVHAVGERLFSVAGGDLDGELFHAIDGEDLIGAKPAADISGAQPQRVPWTFDVYASMVTSVMFDQLDKGLRLPLGVPGGRMVAAFQGDVPAAVLRLIDTATAQPDFETGVAMADMLIDRWNTHLELIVMLSLLVIERRAAMNVEQAAVGALERVFAASSTEGRVYCCKALMADRRVDIVNRFADGLASRIDICDGAASARAVNDVCELCGQLGLPLPNAVSLAQQQAVISHLAALMQERKPDMTAVKQMLRTVGTQGARLPISGLNTDNQRQYLAAIAQPLAACVTDAVDVAAVQLTAVPTMFVQPYMRHVFAYVAVNNDAMNTLTLLALDAAMLDAEPQTGQAQVERFADIVGGDMTNNDDVRTNDLVKLVNDMKKKAKFVAHYEKSLGKRFPERPFTVAWGRIAAGLGPRQTGGVFGFFTRKRANQ</sequence>